<evidence type="ECO:0000313" key="3">
    <source>
        <dbReference type="EMBL" id="NKE67618.1"/>
    </source>
</evidence>
<dbReference type="Proteomes" id="UP000521868">
    <property type="component" value="Unassembled WGS sequence"/>
</dbReference>
<evidence type="ECO:0000313" key="4">
    <source>
        <dbReference type="Proteomes" id="UP000521868"/>
    </source>
</evidence>
<dbReference type="Pfam" id="PF12762">
    <property type="entry name" value="DDE_Tnp_IS1595"/>
    <property type="match status" value="1"/>
</dbReference>
<feature type="region of interest" description="Disordered" evidence="1">
    <location>
        <begin position="384"/>
        <end position="406"/>
    </location>
</feature>
<keyword evidence="4" id="KW-1185">Reference proteome</keyword>
<comment type="caution">
    <text evidence="3">The sequence shown here is derived from an EMBL/GenBank/DDBJ whole genome shotgun (WGS) entry which is preliminary data.</text>
</comment>
<reference evidence="3 4" key="1">
    <citation type="journal article" date="2020" name="Nature">
        <title>Bacterial chemolithoautotrophy via manganese oxidation.</title>
        <authorList>
            <person name="Yu H."/>
            <person name="Leadbetter J.R."/>
        </authorList>
    </citation>
    <scope>NUCLEOTIDE SEQUENCE [LARGE SCALE GENOMIC DNA]</scope>
    <source>
        <strain evidence="3 4">RBP-1</strain>
    </source>
</reference>
<dbReference type="SMART" id="SM01126">
    <property type="entry name" value="DDE_Tnp_IS1595"/>
    <property type="match status" value="1"/>
</dbReference>
<dbReference type="NCBIfam" id="NF033547">
    <property type="entry name" value="transpos_IS1595"/>
    <property type="match status" value="1"/>
</dbReference>
<name>A0A7X6DI64_9BURK</name>
<feature type="compositionally biased region" description="Basic residues" evidence="1">
    <location>
        <begin position="393"/>
        <end position="406"/>
    </location>
</feature>
<evidence type="ECO:0000256" key="1">
    <source>
        <dbReference type="SAM" id="MobiDB-lite"/>
    </source>
</evidence>
<protein>
    <submittedName>
        <fullName evidence="3">IS1595 family transposase</fullName>
    </submittedName>
</protein>
<sequence length="406" mass="45012">MSAAATPPGNFPLRSRTGTASWHLSKRAVDLTQEHIARLTELQAVMMMAEANWGSTTQMPCVHCGTVDVHYWSKEQLRWKCKCCGKRFSATSGTGLADHKLPLKKIFQIALSWSNGASGMPALQLRRDWGVAYNTVFTLLHRFREGLVRSFNVGMLAGTHEMDGMDVNGRRYREKRNKPLGGKAAAGSGPKIPEFLLKPKDGEEVVGPPTPPKWGKAAKQPIDRRLIIAMVQRGESAGLGSAATRIAISKTESRVSVTTMATRHASAESVMMTDEDPSYAAFGALFAQHETINHSVGYSKPGGISNNLAESLNSRLRRGAEGIYLNQSGKYTHDYSVEQAWRSDYRRTPTGKRFLSLLRYACAAGMSMWWRGFFQGKHRDHELLLEGNQPAKGRGKRKGWKPRPPR</sequence>
<feature type="domain" description="ISXO2-like transposase" evidence="2">
    <location>
        <begin position="155"/>
        <end position="344"/>
    </location>
</feature>
<dbReference type="InterPro" id="IPR024445">
    <property type="entry name" value="Tnp_ISXO2-like"/>
</dbReference>
<gene>
    <name evidence="3" type="ORF">RAMLITH_17485</name>
</gene>
<proteinExistence type="predicted"/>
<dbReference type="EMBL" id="VTOX01000007">
    <property type="protein sequence ID" value="NKE67618.1"/>
    <property type="molecule type" value="Genomic_DNA"/>
</dbReference>
<dbReference type="RefSeq" id="WP_168108751.1">
    <property type="nucleotide sequence ID" value="NZ_VTOX01000007.1"/>
</dbReference>
<organism evidence="3 4">
    <name type="scientific">Ramlibacter lithotrophicus</name>
    <dbReference type="NCBI Taxonomy" id="2606681"/>
    <lineage>
        <taxon>Bacteria</taxon>
        <taxon>Pseudomonadati</taxon>
        <taxon>Pseudomonadota</taxon>
        <taxon>Betaproteobacteria</taxon>
        <taxon>Burkholderiales</taxon>
        <taxon>Comamonadaceae</taxon>
        <taxon>Ramlibacter</taxon>
    </lineage>
</organism>
<dbReference type="AlphaFoldDB" id="A0A7X6DI64"/>
<evidence type="ECO:0000259" key="2">
    <source>
        <dbReference type="SMART" id="SM01126"/>
    </source>
</evidence>
<accession>A0A7X6DI64</accession>